<feature type="domain" description="TM2" evidence="6">
    <location>
        <begin position="46"/>
        <end position="93"/>
    </location>
</feature>
<evidence type="ECO:0000313" key="7">
    <source>
        <dbReference type="EMBL" id="MBC8559538.1"/>
    </source>
</evidence>
<protein>
    <submittedName>
        <fullName evidence="7">NINE protein</fullName>
    </submittedName>
</protein>
<evidence type="ECO:0000259" key="6">
    <source>
        <dbReference type="Pfam" id="PF05154"/>
    </source>
</evidence>
<comment type="subcellular location">
    <subcellularLocation>
        <location evidence="1">Membrane</location>
        <topology evidence="1">Multi-pass membrane protein</topology>
    </subcellularLocation>
</comment>
<dbReference type="Pfam" id="PF05154">
    <property type="entry name" value="TM2"/>
    <property type="match status" value="1"/>
</dbReference>
<dbReference type="InterPro" id="IPR007829">
    <property type="entry name" value="TM2"/>
</dbReference>
<sequence>MDVQKLDLYLMSNQKYFPPEKIPFIREKLAALDDSQFVVATAIELKDPTVMLIISIFLGGWGVDRFMMGDIGMGVLKLLTGGVCGILWLVDVITIMNKVKEQNFNNFMMVM</sequence>
<organism evidence="7 8">
    <name type="scientific">Fumia xinanensis</name>
    <dbReference type="NCBI Taxonomy" id="2763659"/>
    <lineage>
        <taxon>Bacteria</taxon>
        <taxon>Bacillati</taxon>
        <taxon>Bacillota</taxon>
        <taxon>Clostridia</taxon>
        <taxon>Eubacteriales</taxon>
        <taxon>Oscillospiraceae</taxon>
        <taxon>Fumia</taxon>
    </lineage>
</organism>
<keyword evidence="8" id="KW-1185">Reference proteome</keyword>
<dbReference type="InterPro" id="IPR050932">
    <property type="entry name" value="TM2D1-3-like"/>
</dbReference>
<dbReference type="GO" id="GO:0016020">
    <property type="term" value="C:membrane"/>
    <property type="evidence" value="ECO:0007669"/>
    <property type="project" value="UniProtKB-SubCell"/>
</dbReference>
<evidence type="ECO:0000256" key="3">
    <source>
        <dbReference type="ARBA" id="ARBA00022989"/>
    </source>
</evidence>
<dbReference type="PANTHER" id="PTHR21016:SF25">
    <property type="entry name" value="TM2 DOMAIN-CONTAINING PROTEIN DDB_G0277895-RELATED"/>
    <property type="match status" value="1"/>
</dbReference>
<comment type="caution">
    <text evidence="7">The sequence shown here is derived from an EMBL/GenBank/DDBJ whole genome shotgun (WGS) entry which is preliminary data.</text>
</comment>
<keyword evidence="3 5" id="KW-1133">Transmembrane helix</keyword>
<dbReference type="AlphaFoldDB" id="A0A926E4F2"/>
<reference evidence="7" key="1">
    <citation type="submission" date="2020-08" db="EMBL/GenBank/DDBJ databases">
        <title>Genome public.</title>
        <authorList>
            <person name="Liu C."/>
            <person name="Sun Q."/>
        </authorList>
    </citation>
    <scope>NUCLEOTIDE SEQUENCE</scope>
    <source>
        <strain evidence="7">NSJ-33</strain>
    </source>
</reference>
<dbReference type="EMBL" id="JACRSV010000001">
    <property type="protein sequence ID" value="MBC8559538.1"/>
    <property type="molecule type" value="Genomic_DNA"/>
</dbReference>
<dbReference type="RefSeq" id="WP_249294431.1">
    <property type="nucleotide sequence ID" value="NZ_JACRSV010000001.1"/>
</dbReference>
<feature type="transmembrane region" description="Helical" evidence="5">
    <location>
        <begin position="71"/>
        <end position="90"/>
    </location>
</feature>
<evidence type="ECO:0000313" key="8">
    <source>
        <dbReference type="Proteomes" id="UP000610760"/>
    </source>
</evidence>
<keyword evidence="4 5" id="KW-0472">Membrane</keyword>
<evidence type="ECO:0000256" key="4">
    <source>
        <dbReference type="ARBA" id="ARBA00023136"/>
    </source>
</evidence>
<name>A0A926E4F2_9FIRM</name>
<keyword evidence="2 5" id="KW-0812">Transmembrane</keyword>
<accession>A0A926E4F2</accession>
<dbReference type="Proteomes" id="UP000610760">
    <property type="component" value="Unassembled WGS sequence"/>
</dbReference>
<proteinExistence type="predicted"/>
<evidence type="ECO:0000256" key="5">
    <source>
        <dbReference type="SAM" id="Phobius"/>
    </source>
</evidence>
<evidence type="ECO:0000256" key="2">
    <source>
        <dbReference type="ARBA" id="ARBA00022692"/>
    </source>
</evidence>
<gene>
    <name evidence="7" type="ORF">H8710_05560</name>
</gene>
<evidence type="ECO:0000256" key="1">
    <source>
        <dbReference type="ARBA" id="ARBA00004141"/>
    </source>
</evidence>
<dbReference type="PANTHER" id="PTHR21016">
    <property type="entry name" value="BETA-AMYLOID BINDING PROTEIN-RELATED"/>
    <property type="match status" value="1"/>
</dbReference>